<gene>
    <name evidence="1" type="ORF">GGR17_000683</name>
</gene>
<name>A0A840CA02_9RHOB</name>
<dbReference type="AlphaFoldDB" id="A0A840CA02"/>
<accession>A0A840CA02</accession>
<proteinExistence type="predicted"/>
<keyword evidence="2" id="KW-1185">Reference proteome</keyword>
<dbReference type="EMBL" id="JACIEQ010000001">
    <property type="protein sequence ID" value="MBB4020892.1"/>
    <property type="molecule type" value="Genomic_DNA"/>
</dbReference>
<comment type="caution">
    <text evidence="1">The sequence shown here is derived from an EMBL/GenBank/DDBJ whole genome shotgun (WGS) entry which is preliminary data.</text>
</comment>
<evidence type="ECO:0000313" key="1">
    <source>
        <dbReference type="EMBL" id="MBB4020892.1"/>
    </source>
</evidence>
<sequence length="101" mass="11155">MLDPEEEIKAVIRKIDDILEARRPAGISTFGSGTAALSHESSDDLLRVNLEAAKVVLSAASMNLMGECRQEQPYRPLRPIITEDGDLQWCCTHVPPHCVKV</sequence>
<protein>
    <submittedName>
        <fullName evidence="1">Uncharacterized protein</fullName>
    </submittedName>
</protein>
<reference evidence="1" key="1">
    <citation type="submission" date="2020-08" db="EMBL/GenBank/DDBJ databases">
        <title>Genomic Encyclopedia of Type Strains, Phase IV (KMG-IV): sequencing the most valuable type-strain genomes for metagenomic binning, comparative biology and taxonomic classification.</title>
        <authorList>
            <person name="Goeker M."/>
        </authorList>
    </citation>
    <scope>NUCLEOTIDE SEQUENCE [LARGE SCALE GENOMIC DNA]</scope>
    <source>
        <strain evidence="1">DSM 105040</strain>
    </source>
</reference>
<dbReference type="Proteomes" id="UP000585681">
    <property type="component" value="Unassembled WGS sequence"/>
</dbReference>
<organism evidence="1 2">
    <name type="scientific">Actibacterium naphthalenivorans</name>
    <dbReference type="NCBI Taxonomy" id="1614693"/>
    <lineage>
        <taxon>Bacteria</taxon>
        <taxon>Pseudomonadati</taxon>
        <taxon>Pseudomonadota</taxon>
        <taxon>Alphaproteobacteria</taxon>
        <taxon>Rhodobacterales</taxon>
        <taxon>Roseobacteraceae</taxon>
        <taxon>Actibacterium</taxon>
    </lineage>
</organism>
<dbReference type="RefSeq" id="WP_054538086.1">
    <property type="nucleotide sequence ID" value="NZ_JACIEQ010000001.1"/>
</dbReference>
<evidence type="ECO:0000313" key="2">
    <source>
        <dbReference type="Proteomes" id="UP000585681"/>
    </source>
</evidence>